<keyword evidence="16" id="KW-1185">Reference proteome</keyword>
<dbReference type="FunFam" id="3.40.50.300:FF:000941">
    <property type="entry name" value="Werner syndrome RecQ like helicase"/>
    <property type="match status" value="1"/>
</dbReference>
<feature type="compositionally biased region" description="Polar residues" evidence="11">
    <location>
        <begin position="1084"/>
        <end position="1095"/>
    </location>
</feature>
<keyword evidence="4" id="KW-0378">Hydrolase</keyword>
<dbReference type="InterPro" id="IPR011545">
    <property type="entry name" value="DEAD/DEAH_box_helicase_dom"/>
</dbReference>
<dbReference type="Pfam" id="PF00271">
    <property type="entry name" value="Helicase_C"/>
    <property type="match status" value="1"/>
</dbReference>
<feature type="region of interest" description="Disordered" evidence="11">
    <location>
        <begin position="447"/>
        <end position="483"/>
    </location>
</feature>
<dbReference type="FunFam" id="3.40.50.300:FF:001023">
    <property type="entry name" value="Werner syndrome RecQ like helicase"/>
    <property type="match status" value="1"/>
</dbReference>
<dbReference type="CDD" id="cd18017">
    <property type="entry name" value="DEXHc_RecQ3"/>
    <property type="match status" value="1"/>
</dbReference>
<dbReference type="SMART" id="SM00956">
    <property type="entry name" value="RQC"/>
    <property type="match status" value="1"/>
</dbReference>
<dbReference type="GO" id="GO:0006260">
    <property type="term" value="P:DNA replication"/>
    <property type="evidence" value="ECO:0007669"/>
    <property type="project" value="InterPro"/>
</dbReference>
<dbReference type="InterPro" id="IPR032284">
    <property type="entry name" value="RecQ_Zn-bd"/>
</dbReference>
<dbReference type="CDD" id="cd06141">
    <property type="entry name" value="WRN_exo"/>
    <property type="match status" value="1"/>
</dbReference>
<dbReference type="Gene3D" id="3.30.420.10">
    <property type="entry name" value="Ribonuclease H-like superfamily/Ribonuclease H"/>
    <property type="match status" value="1"/>
</dbReference>
<dbReference type="EC" id="5.6.2.4" evidence="10"/>
<dbReference type="SUPFAM" id="SSF52540">
    <property type="entry name" value="P-loop containing nucleoside triphosphate hydrolases"/>
    <property type="match status" value="1"/>
</dbReference>
<dbReference type="Pfam" id="PF00570">
    <property type="entry name" value="HRDC"/>
    <property type="match status" value="1"/>
</dbReference>
<dbReference type="Gene3D" id="1.10.10.10">
    <property type="entry name" value="Winged helix-like DNA-binding domain superfamily/Winged helix DNA-binding domain"/>
    <property type="match status" value="1"/>
</dbReference>
<dbReference type="CDD" id="cd18794">
    <property type="entry name" value="SF2_C_RecQ"/>
    <property type="match status" value="1"/>
</dbReference>
<evidence type="ECO:0000256" key="9">
    <source>
        <dbReference type="ARBA" id="ARBA00034617"/>
    </source>
</evidence>
<feature type="region of interest" description="Disordered" evidence="11">
    <location>
        <begin position="1039"/>
        <end position="1115"/>
    </location>
</feature>
<feature type="compositionally biased region" description="Low complexity" evidence="11">
    <location>
        <begin position="1041"/>
        <end position="1050"/>
    </location>
</feature>
<dbReference type="GO" id="GO:0000723">
    <property type="term" value="P:telomere maintenance"/>
    <property type="evidence" value="ECO:0007669"/>
    <property type="project" value="TreeGrafter"/>
</dbReference>
<gene>
    <name evidence="15" type="ORF">HGM15179_008434</name>
</gene>
<dbReference type="SUPFAM" id="SSF46785">
    <property type="entry name" value="Winged helix' DNA-binding domain"/>
    <property type="match status" value="1"/>
</dbReference>
<dbReference type="InterPro" id="IPR001650">
    <property type="entry name" value="Helicase_C-like"/>
</dbReference>
<dbReference type="FunFam" id="3.30.420.10:FF:000053">
    <property type="entry name" value="Werner syndrome ATP-dependent helicase homolog"/>
    <property type="match status" value="1"/>
</dbReference>
<keyword evidence="6" id="KW-0067">ATP-binding</keyword>
<dbReference type="GO" id="GO:0005654">
    <property type="term" value="C:nucleoplasm"/>
    <property type="evidence" value="ECO:0007669"/>
    <property type="project" value="TreeGrafter"/>
</dbReference>
<dbReference type="GO" id="GO:0043138">
    <property type="term" value="F:3'-5' DNA helicase activity"/>
    <property type="evidence" value="ECO:0007669"/>
    <property type="project" value="UniProtKB-EC"/>
</dbReference>
<evidence type="ECO:0000256" key="8">
    <source>
        <dbReference type="ARBA" id="ARBA00023235"/>
    </source>
</evidence>
<evidence type="ECO:0000256" key="3">
    <source>
        <dbReference type="ARBA" id="ARBA00022741"/>
    </source>
</evidence>
<reference evidence="15" key="1">
    <citation type="submission" date="2019-04" db="EMBL/GenBank/DDBJ databases">
        <title>Genome assembly of Zosterops borbonicus 15179.</title>
        <authorList>
            <person name="Leroy T."/>
            <person name="Anselmetti Y."/>
            <person name="Tilak M.-K."/>
            <person name="Nabholz B."/>
        </authorList>
    </citation>
    <scope>NUCLEOTIDE SEQUENCE</scope>
    <source>
        <strain evidence="15">HGM_15179</strain>
        <tissue evidence="15">Muscle</tissue>
    </source>
</reference>
<comment type="cofactor">
    <cofactor evidence="1">
        <name>Zn(2+)</name>
        <dbReference type="ChEBI" id="CHEBI:29105"/>
    </cofactor>
</comment>
<dbReference type="InterPro" id="IPR018982">
    <property type="entry name" value="RQC_domain"/>
</dbReference>
<dbReference type="Pfam" id="PF00270">
    <property type="entry name" value="DEAD"/>
    <property type="match status" value="1"/>
</dbReference>
<dbReference type="GO" id="GO:0003677">
    <property type="term" value="F:DNA binding"/>
    <property type="evidence" value="ECO:0007669"/>
    <property type="project" value="UniProtKB-KW"/>
</dbReference>
<evidence type="ECO:0000256" key="4">
    <source>
        <dbReference type="ARBA" id="ARBA00022801"/>
    </source>
</evidence>
<dbReference type="Pfam" id="PF09382">
    <property type="entry name" value="RQC"/>
    <property type="match status" value="1"/>
</dbReference>
<feature type="region of interest" description="Disordered" evidence="11">
    <location>
        <begin position="357"/>
        <end position="380"/>
    </location>
</feature>
<dbReference type="Gene3D" id="3.40.50.300">
    <property type="entry name" value="P-loop containing nucleotide triphosphate hydrolases"/>
    <property type="match status" value="2"/>
</dbReference>
<dbReference type="SMART" id="SM00487">
    <property type="entry name" value="DEXDc"/>
    <property type="match status" value="1"/>
</dbReference>
<dbReference type="SMART" id="SM00341">
    <property type="entry name" value="HRDC"/>
    <property type="match status" value="1"/>
</dbReference>
<evidence type="ECO:0000256" key="6">
    <source>
        <dbReference type="ARBA" id="ARBA00022840"/>
    </source>
</evidence>
<organism evidence="15 16">
    <name type="scientific">Zosterops borbonicus</name>
    <dbReference type="NCBI Taxonomy" id="364589"/>
    <lineage>
        <taxon>Eukaryota</taxon>
        <taxon>Metazoa</taxon>
        <taxon>Chordata</taxon>
        <taxon>Craniata</taxon>
        <taxon>Vertebrata</taxon>
        <taxon>Euteleostomi</taxon>
        <taxon>Archelosauria</taxon>
        <taxon>Archosauria</taxon>
        <taxon>Dinosauria</taxon>
        <taxon>Saurischia</taxon>
        <taxon>Theropoda</taxon>
        <taxon>Coelurosauria</taxon>
        <taxon>Aves</taxon>
        <taxon>Neognathae</taxon>
        <taxon>Neoaves</taxon>
        <taxon>Telluraves</taxon>
        <taxon>Australaves</taxon>
        <taxon>Passeriformes</taxon>
        <taxon>Sylvioidea</taxon>
        <taxon>Zosteropidae</taxon>
        <taxon>Zosterops</taxon>
    </lineage>
</organism>
<evidence type="ECO:0000256" key="2">
    <source>
        <dbReference type="ARBA" id="ARBA00005446"/>
    </source>
</evidence>
<dbReference type="OrthoDB" id="10261556at2759"/>
<dbReference type="InterPro" id="IPR036390">
    <property type="entry name" value="WH_DNA-bd_sf"/>
</dbReference>
<name>A0A8K1GGZ4_9PASS</name>
<comment type="similarity">
    <text evidence="2">Belongs to the helicase family. RecQ subfamily.</text>
</comment>
<dbReference type="EMBL" id="SWJQ01000213">
    <property type="protein sequence ID" value="TRZ18681.1"/>
    <property type="molecule type" value="Genomic_DNA"/>
</dbReference>
<feature type="domain" description="Helicase C-terminal" evidence="14">
    <location>
        <begin position="712"/>
        <end position="869"/>
    </location>
</feature>
<dbReference type="PROSITE" id="PS51194">
    <property type="entry name" value="HELICASE_CTER"/>
    <property type="match status" value="1"/>
</dbReference>
<evidence type="ECO:0000259" key="13">
    <source>
        <dbReference type="PROSITE" id="PS51192"/>
    </source>
</evidence>
<dbReference type="SUPFAM" id="SSF53098">
    <property type="entry name" value="Ribonuclease H-like"/>
    <property type="match status" value="1"/>
</dbReference>
<evidence type="ECO:0000256" key="7">
    <source>
        <dbReference type="ARBA" id="ARBA00023125"/>
    </source>
</evidence>
<dbReference type="InterPro" id="IPR036397">
    <property type="entry name" value="RNaseH_sf"/>
</dbReference>
<evidence type="ECO:0000256" key="1">
    <source>
        <dbReference type="ARBA" id="ARBA00001947"/>
    </source>
</evidence>
<dbReference type="GO" id="GO:0009378">
    <property type="term" value="F:four-way junction helicase activity"/>
    <property type="evidence" value="ECO:0007669"/>
    <property type="project" value="TreeGrafter"/>
</dbReference>
<evidence type="ECO:0000256" key="10">
    <source>
        <dbReference type="ARBA" id="ARBA00034808"/>
    </source>
</evidence>
<proteinExistence type="inferred from homology"/>
<dbReference type="Gene3D" id="1.10.150.80">
    <property type="entry name" value="HRDC domain"/>
    <property type="match status" value="1"/>
</dbReference>
<dbReference type="InterPro" id="IPR014001">
    <property type="entry name" value="Helicase_ATP-bd"/>
</dbReference>
<dbReference type="GO" id="GO:0005524">
    <property type="term" value="F:ATP binding"/>
    <property type="evidence" value="ECO:0007669"/>
    <property type="project" value="UniProtKB-KW"/>
</dbReference>
<dbReference type="InterPro" id="IPR010997">
    <property type="entry name" value="HRDC-like_sf"/>
</dbReference>
<dbReference type="InterPro" id="IPR027417">
    <property type="entry name" value="P-loop_NTPase"/>
</dbReference>
<evidence type="ECO:0000313" key="15">
    <source>
        <dbReference type="EMBL" id="TRZ18681.1"/>
    </source>
</evidence>
<dbReference type="Proteomes" id="UP000796761">
    <property type="component" value="Unassembled WGS sequence"/>
</dbReference>
<dbReference type="PANTHER" id="PTHR13710:SF120">
    <property type="entry name" value="BIFUNCTIONAL 3'-5' EXONUCLEASE_ATP-DEPENDENT HELICASE WRN"/>
    <property type="match status" value="1"/>
</dbReference>
<dbReference type="InterPro" id="IPR012337">
    <property type="entry name" value="RNaseH-like_sf"/>
</dbReference>
<evidence type="ECO:0000259" key="14">
    <source>
        <dbReference type="PROSITE" id="PS51194"/>
    </source>
</evidence>
<evidence type="ECO:0000313" key="16">
    <source>
        <dbReference type="Proteomes" id="UP000796761"/>
    </source>
</evidence>
<dbReference type="SMART" id="SM00490">
    <property type="entry name" value="HELICc"/>
    <property type="match status" value="1"/>
</dbReference>
<dbReference type="Pfam" id="PF16124">
    <property type="entry name" value="RecQ_Zn_bind"/>
    <property type="match status" value="1"/>
</dbReference>
<sequence>MDVVTAGLWDKYPQWMLTESQEEASLGHKKKPGAQRSVLEDGLPFLEFCGSVVYSYEASDCSLLSEDIRQSLSDGAAVGFDIEWPPSYMKGKVAKTAVIQMCVTEDKCYLFHVSYMAGFPKGLKRLLEDETIKKVGVGIEGDQWKLMSDFEIKLKSFVELTDVANEKLKCKETWSLNGLVKHLFGRQLLKDQSIRCSNWEKFPLNEEQKLYAATDAYAGYIVYEKLKNMSKSDQKLLSVGKDATSEGVKERLASLAEEMRDLASHIPHSSGQLENCQRAAEILAEISENINALKTTLLGSGSPSGLERSCGASTTQFEAKSANAKAQKAECAEQPEGDLNICSDATLAVLWEEEMTGEEKQRGNTALENGAPAARFTDKEDRDDFMSLDITEQELQVLERQAAKELVNEVAPEEACSTDNEQNVSCVIESDEELEMEMLKSLKDVDGCEGALPEGESSKARKTPNTEVDVAPDGDEDEGIEEEEEEYFDPLLPEPGESHITCLKTYFGHSSFKPVQWKVINSLLEDRRDNLVVMATGYGKSLCYQFPPVYTGHTGVVICPLISLMEDQVLQLTMTGIPACYLGSAQSKQVKDSIRGGEYRVIYMTPEFCSGNLNLLQDLDRTVGITLIAVDEAHCISEWGHDFRNSFRSLGLLKEALPLVPIIALTATASPSIREDIVKCLNLRNPQVTCTSFDRPNLYLEVGQQSGDICRDLKQFLTRKGSSSVYEFEGPTIIYCPTRKATEQVVCVLNKLNVACSTYHAGMGIKQRRDTHHRFMRDEIQCVVATVAFGMGINKADIRLVIHYGAPKEMESYYQEMGRAGRDGLPAACHVLWAATDLACNRRLLNEIHNEKFRLYKLKMLAKMEKYLVSNSCRRKIILSHFEDRQLRKVSSGIMGTEECCDNCRSSGSCLAASSDFGGLQDFGKHAHQLLSAVSALDEKFGTRTPILLLRGSCSQRLPERYQRHPLFGCGKEWPENWWKLLCQQLIMEGFLKEVPSRNCKFATICVLTQKGRNWLSEAGSASNPSLLLQSSEDLNLQRASSSSKCSPVPSRKRSPGTKGATQSPGKQMSLYEMFNYRNGKTPPRSTNMLNSVSGRSPLKSPLKPQAPGVSSQDKELETALYGKLLTARQKVANEKEIPPAVLATNKILVEMARIRPTSIENLKKIDGVSEAKSTMLMPLLAEIKDFCQVNGLQTNTFSTSESKVQKEASPWKCARALSPSEEVTYILFQEKNYSLGAISECRSLPLAVVGAHLCQALRAGRAVSLERAGLTPAVQQVLRDVIRNPPVNSDTTKIQEIRKLTPANIELYLIKMMIALLEKGDRNKSQDGIGIKRRVMGSIQHPRKEQRKAICMWRLRLW</sequence>
<dbReference type="GO" id="GO:0008408">
    <property type="term" value="F:3'-5' exonuclease activity"/>
    <property type="evidence" value="ECO:0007669"/>
    <property type="project" value="InterPro"/>
</dbReference>
<evidence type="ECO:0000256" key="5">
    <source>
        <dbReference type="ARBA" id="ARBA00022806"/>
    </source>
</evidence>
<evidence type="ECO:0000259" key="12">
    <source>
        <dbReference type="PROSITE" id="PS50967"/>
    </source>
</evidence>
<dbReference type="GO" id="GO:0000724">
    <property type="term" value="P:double-strand break repair via homologous recombination"/>
    <property type="evidence" value="ECO:0007669"/>
    <property type="project" value="TreeGrafter"/>
</dbReference>
<dbReference type="InterPro" id="IPR044876">
    <property type="entry name" value="HRDC_dom_sf"/>
</dbReference>
<dbReference type="Pfam" id="PF01612">
    <property type="entry name" value="DNA_pol_A_exo1"/>
    <property type="match status" value="1"/>
</dbReference>
<dbReference type="PROSITE" id="PS51192">
    <property type="entry name" value="HELICASE_ATP_BIND_1"/>
    <property type="match status" value="1"/>
</dbReference>
<dbReference type="GO" id="GO:0005737">
    <property type="term" value="C:cytoplasm"/>
    <property type="evidence" value="ECO:0007669"/>
    <property type="project" value="TreeGrafter"/>
</dbReference>
<dbReference type="PANTHER" id="PTHR13710">
    <property type="entry name" value="DNA HELICASE RECQ FAMILY MEMBER"/>
    <property type="match status" value="1"/>
</dbReference>
<dbReference type="FunFam" id="1.10.150.80:FF:000005">
    <property type="entry name" value="Werner syndrome ATP-dependent helicase homolog"/>
    <property type="match status" value="1"/>
</dbReference>
<comment type="catalytic activity">
    <reaction evidence="9">
        <text>Couples ATP hydrolysis with the unwinding of duplex DNA by translocating in the 3'-5' direction.</text>
        <dbReference type="EC" id="5.6.2.4"/>
    </reaction>
</comment>
<feature type="compositionally biased region" description="Acidic residues" evidence="11">
    <location>
        <begin position="470"/>
        <end position="483"/>
    </location>
</feature>
<keyword evidence="3" id="KW-0547">Nucleotide-binding</keyword>
<feature type="domain" description="Helicase ATP-binding" evidence="13">
    <location>
        <begin position="521"/>
        <end position="687"/>
    </location>
</feature>
<dbReference type="GO" id="GO:0005694">
    <property type="term" value="C:chromosome"/>
    <property type="evidence" value="ECO:0007669"/>
    <property type="project" value="TreeGrafter"/>
</dbReference>
<keyword evidence="7" id="KW-0238">DNA-binding</keyword>
<keyword evidence="8" id="KW-0413">Isomerase</keyword>
<dbReference type="Pfam" id="PF14493">
    <property type="entry name" value="HTH_40"/>
    <property type="match status" value="1"/>
</dbReference>
<dbReference type="SMART" id="SM00474">
    <property type="entry name" value="35EXOc"/>
    <property type="match status" value="1"/>
</dbReference>
<dbReference type="NCBIfam" id="TIGR00614">
    <property type="entry name" value="recQ_fam"/>
    <property type="match status" value="1"/>
</dbReference>
<accession>A0A8K1GGZ4</accession>
<dbReference type="InterPro" id="IPR036388">
    <property type="entry name" value="WH-like_DNA-bd_sf"/>
</dbReference>
<protein>
    <recommendedName>
        <fullName evidence="10">DNA 3'-5' helicase</fullName>
        <ecNumber evidence="10">5.6.2.4</ecNumber>
    </recommendedName>
</protein>
<dbReference type="InterPro" id="IPR002121">
    <property type="entry name" value="HRDC_dom"/>
</dbReference>
<comment type="caution">
    <text evidence="15">The sequence shown here is derived from an EMBL/GenBank/DDBJ whole genome shotgun (WGS) entry which is preliminary data.</text>
</comment>
<evidence type="ECO:0000256" key="11">
    <source>
        <dbReference type="SAM" id="MobiDB-lite"/>
    </source>
</evidence>
<dbReference type="PROSITE" id="PS50967">
    <property type="entry name" value="HRDC"/>
    <property type="match status" value="1"/>
</dbReference>
<dbReference type="InterPro" id="IPR002562">
    <property type="entry name" value="3'-5'_exonuclease_dom"/>
</dbReference>
<dbReference type="InterPro" id="IPR004589">
    <property type="entry name" value="DNA_helicase_ATP-dep_RecQ"/>
</dbReference>
<feature type="domain" description="HRDC" evidence="12">
    <location>
        <begin position="1115"/>
        <end position="1194"/>
    </location>
</feature>
<keyword evidence="5" id="KW-0347">Helicase</keyword>
<dbReference type="SUPFAM" id="SSF47819">
    <property type="entry name" value="HRDC-like"/>
    <property type="match status" value="1"/>
</dbReference>
<dbReference type="InterPro" id="IPR029491">
    <property type="entry name" value="Helicase_HTH"/>
</dbReference>